<dbReference type="EMBL" id="JAEPBG010000002">
    <property type="protein sequence ID" value="MBK4734216.1"/>
    <property type="molecule type" value="Genomic_DNA"/>
</dbReference>
<dbReference type="NCBIfam" id="NF033554">
    <property type="entry name" value="floc_PepA"/>
    <property type="match status" value="1"/>
</dbReference>
<dbReference type="NCBIfam" id="TIGR02595">
    <property type="entry name" value="PEP_CTERM"/>
    <property type="match status" value="1"/>
</dbReference>
<comment type="caution">
    <text evidence="3">The sequence shown here is derived from an EMBL/GenBank/DDBJ whole genome shotgun (WGS) entry which is preliminary data.</text>
</comment>
<feature type="domain" description="Ice-binding protein C-terminal" evidence="2">
    <location>
        <begin position="227"/>
        <end position="249"/>
    </location>
</feature>
<dbReference type="Proteomes" id="UP000622890">
    <property type="component" value="Unassembled WGS sequence"/>
</dbReference>
<evidence type="ECO:0000259" key="2">
    <source>
        <dbReference type="Pfam" id="PF07589"/>
    </source>
</evidence>
<evidence type="ECO:0000256" key="1">
    <source>
        <dbReference type="SAM" id="SignalP"/>
    </source>
</evidence>
<reference evidence="3" key="1">
    <citation type="submission" date="2021-01" db="EMBL/GenBank/DDBJ databases">
        <title>Genome sequence of strain Noviherbaspirillum sp. DKR-6.</title>
        <authorList>
            <person name="Chaudhary D.K."/>
        </authorList>
    </citation>
    <scope>NUCLEOTIDE SEQUENCE</scope>
    <source>
        <strain evidence="3">DKR-6</strain>
    </source>
</reference>
<keyword evidence="4" id="KW-1185">Reference proteome</keyword>
<dbReference type="RefSeq" id="WP_200590982.1">
    <property type="nucleotide sequence ID" value="NZ_JAEPBG010000002.1"/>
</dbReference>
<feature type="signal peptide" evidence="1">
    <location>
        <begin position="1"/>
        <end position="24"/>
    </location>
</feature>
<name>A0A934W0K6_9BURK</name>
<evidence type="ECO:0000313" key="4">
    <source>
        <dbReference type="Proteomes" id="UP000622890"/>
    </source>
</evidence>
<gene>
    <name evidence="3" type="primary">pepA</name>
    <name evidence="3" type="ORF">JJB74_06305</name>
</gene>
<sequence length="257" mass="26651">MFKKILVSTIAASAMALGFSTAQATPLMDFEVSDGGTPFTADKIVGGYQEIITLNTNGTFNVALKWTADGFYANDGATPVTSNLKQTYNLYALYTASGVYSNNGFGYSFDFSPNTGSLVIYKDPTKDTGFTAPATGSGSFTTSNSSDDVKLADGVPVSGSGLLINLGNSNAGSFGATQELSLTPDGASYFTKPVPFYGLTLQSGQFNSNFAPGQTVAVNGSLDVTFDVPEPGMVGLLGLGMLAAAVSRRKGVKRTFA</sequence>
<dbReference type="InterPro" id="IPR013424">
    <property type="entry name" value="Ice-binding_C"/>
</dbReference>
<dbReference type="Pfam" id="PF07589">
    <property type="entry name" value="PEP-CTERM"/>
    <property type="match status" value="1"/>
</dbReference>
<feature type="chain" id="PRO_5037289237" evidence="1">
    <location>
        <begin position="25"/>
        <end position="257"/>
    </location>
</feature>
<organism evidence="3 4">
    <name type="scientific">Noviherbaspirillum pedocola</name>
    <dbReference type="NCBI Taxonomy" id="2801341"/>
    <lineage>
        <taxon>Bacteria</taxon>
        <taxon>Pseudomonadati</taxon>
        <taxon>Pseudomonadota</taxon>
        <taxon>Betaproteobacteria</taxon>
        <taxon>Burkholderiales</taxon>
        <taxon>Oxalobacteraceae</taxon>
        <taxon>Noviherbaspirillum</taxon>
    </lineage>
</organism>
<proteinExistence type="predicted"/>
<dbReference type="AlphaFoldDB" id="A0A934W0K6"/>
<protein>
    <submittedName>
        <fullName evidence="3">Flocculation-associated PEP-CTERM protein PepA</fullName>
    </submittedName>
</protein>
<evidence type="ECO:0000313" key="3">
    <source>
        <dbReference type="EMBL" id="MBK4734216.1"/>
    </source>
</evidence>
<keyword evidence="1" id="KW-0732">Signal</keyword>
<accession>A0A934W0K6</accession>